<evidence type="ECO:0000313" key="2">
    <source>
        <dbReference type="EMBL" id="MFA9479756.1"/>
    </source>
</evidence>
<dbReference type="Pfam" id="PF04607">
    <property type="entry name" value="RelA_SpoT"/>
    <property type="match status" value="1"/>
</dbReference>
<gene>
    <name evidence="2" type="ORF">ACERK3_15825</name>
</gene>
<dbReference type="InterPro" id="IPR007685">
    <property type="entry name" value="RelA_SpoT"/>
</dbReference>
<keyword evidence="3" id="KW-1185">Reference proteome</keyword>
<dbReference type="Gene3D" id="3.30.460.10">
    <property type="entry name" value="Beta Polymerase, domain 2"/>
    <property type="match status" value="1"/>
</dbReference>
<organism evidence="2 3">
    <name type="scientific">Natronomicrosphaera hydrolytica</name>
    <dbReference type="NCBI Taxonomy" id="3242702"/>
    <lineage>
        <taxon>Bacteria</taxon>
        <taxon>Pseudomonadati</taxon>
        <taxon>Planctomycetota</taxon>
        <taxon>Phycisphaerae</taxon>
        <taxon>Phycisphaerales</taxon>
        <taxon>Phycisphaeraceae</taxon>
        <taxon>Natronomicrosphaera</taxon>
    </lineage>
</organism>
<accession>A0ABV4UAH1</accession>
<reference evidence="2 3" key="1">
    <citation type="submission" date="2024-08" db="EMBL/GenBank/DDBJ databases">
        <title>Whole-genome sequencing of halo(alkali)philic microorganisms from hypersaline lakes.</title>
        <authorList>
            <person name="Sorokin D.Y."/>
            <person name="Merkel A.Y."/>
            <person name="Messina E."/>
            <person name="Yakimov M."/>
        </authorList>
    </citation>
    <scope>NUCLEOTIDE SEQUENCE [LARGE SCALE GENOMIC DNA]</scope>
    <source>
        <strain evidence="2 3">AB-hyl4</strain>
    </source>
</reference>
<protein>
    <recommendedName>
        <fullName evidence="1">RelA/SpoT domain-containing protein</fullName>
    </recommendedName>
</protein>
<dbReference type="SMART" id="SM00954">
    <property type="entry name" value="RelA_SpoT"/>
    <property type="match status" value="1"/>
</dbReference>
<proteinExistence type="predicted"/>
<dbReference type="InterPro" id="IPR043519">
    <property type="entry name" value="NT_sf"/>
</dbReference>
<dbReference type="Proteomes" id="UP001575105">
    <property type="component" value="Unassembled WGS sequence"/>
</dbReference>
<evidence type="ECO:0000313" key="3">
    <source>
        <dbReference type="Proteomes" id="UP001575105"/>
    </source>
</evidence>
<evidence type="ECO:0000259" key="1">
    <source>
        <dbReference type="SMART" id="SM00954"/>
    </source>
</evidence>
<comment type="caution">
    <text evidence="2">The sequence shown here is derived from an EMBL/GenBank/DDBJ whole genome shotgun (WGS) entry which is preliminary data.</text>
</comment>
<feature type="domain" description="RelA/SpoT" evidence="1">
    <location>
        <begin position="40"/>
        <end position="163"/>
    </location>
</feature>
<dbReference type="RefSeq" id="WP_425346679.1">
    <property type="nucleotide sequence ID" value="NZ_JBGUBD010000011.1"/>
</dbReference>
<name>A0ABV4UAH1_9BACT</name>
<dbReference type="EMBL" id="JBGUBD010000011">
    <property type="protein sequence ID" value="MFA9479756.1"/>
    <property type="molecule type" value="Genomic_DNA"/>
</dbReference>
<dbReference type="SUPFAM" id="SSF81301">
    <property type="entry name" value="Nucleotidyltransferase"/>
    <property type="match status" value="1"/>
</dbReference>
<sequence length="328" mass="37232">MPPAIARRYREVLPLVENVGKRVQSILTVYCDQKGYPYVGRIKRVESLAEKIESGWYARWSELDDLYACTVVIPLLDDEPEVVKFLQDKFVVQFLRLRGSTAKSPDVFRFDATRFVGRLRPPPGVAAEEPLYQLPFEVQVRSAFEHAWTAATHALVYKSGQIDWRRKRLAAQLKAAVEQLDALVQAFERSAEPIVAHTWPDLETRATVAGRFQHLLNQNAIPSELEPKDWSRFADNFFILVKSITQADQHVVHRKVDAALDLVAGEIQRLSVRRVPRSISLIQLALGVLAEAGWVKRPLQQFHAPVTAELLDFYPAAGQIAEAFQIDR</sequence>